<evidence type="ECO:0000313" key="9">
    <source>
        <dbReference type="Proteomes" id="UP000268192"/>
    </source>
</evidence>
<dbReference type="NCBIfam" id="TIGR00121">
    <property type="entry name" value="birA_ligase"/>
    <property type="match status" value="1"/>
</dbReference>
<protein>
    <recommendedName>
        <fullName evidence="5">biotin--[biotin carboxyl-carrier protein] ligase</fullName>
        <ecNumber evidence="5">6.3.4.15</ecNumber>
    </recommendedName>
</protein>
<dbReference type="Pfam" id="PF03099">
    <property type="entry name" value="BPL_LplA_LipB"/>
    <property type="match status" value="1"/>
</dbReference>
<comment type="catalytic activity">
    <reaction evidence="6">
        <text>biotin + L-lysyl-[protein] + ATP = N(6)-biotinyl-L-lysyl-[protein] + AMP + diphosphate + H(+)</text>
        <dbReference type="Rhea" id="RHEA:11756"/>
        <dbReference type="Rhea" id="RHEA-COMP:9752"/>
        <dbReference type="Rhea" id="RHEA-COMP:10505"/>
        <dbReference type="ChEBI" id="CHEBI:15378"/>
        <dbReference type="ChEBI" id="CHEBI:29969"/>
        <dbReference type="ChEBI" id="CHEBI:30616"/>
        <dbReference type="ChEBI" id="CHEBI:33019"/>
        <dbReference type="ChEBI" id="CHEBI:57586"/>
        <dbReference type="ChEBI" id="CHEBI:83144"/>
        <dbReference type="ChEBI" id="CHEBI:456215"/>
        <dbReference type="EC" id="6.3.4.15"/>
    </reaction>
</comment>
<accession>A0A3S9B9X5</accession>
<dbReference type="InterPro" id="IPR008988">
    <property type="entry name" value="Transcriptional_repressor_C"/>
</dbReference>
<proteinExistence type="predicted"/>
<evidence type="ECO:0000256" key="6">
    <source>
        <dbReference type="ARBA" id="ARBA00047846"/>
    </source>
</evidence>
<dbReference type="EMBL" id="CP032509">
    <property type="protein sequence ID" value="AZN73828.1"/>
    <property type="molecule type" value="Genomic_DNA"/>
</dbReference>
<evidence type="ECO:0000256" key="2">
    <source>
        <dbReference type="ARBA" id="ARBA00022741"/>
    </source>
</evidence>
<dbReference type="GO" id="GO:0005524">
    <property type="term" value="F:ATP binding"/>
    <property type="evidence" value="ECO:0007669"/>
    <property type="project" value="UniProtKB-KW"/>
</dbReference>
<dbReference type="GO" id="GO:0004077">
    <property type="term" value="F:biotin--[biotin carboxyl-carrier protein] ligase activity"/>
    <property type="evidence" value="ECO:0007669"/>
    <property type="project" value="UniProtKB-EC"/>
</dbReference>
<dbReference type="PROSITE" id="PS51733">
    <property type="entry name" value="BPL_LPL_CATALYTIC"/>
    <property type="match status" value="1"/>
</dbReference>
<dbReference type="OrthoDB" id="9807064at2"/>
<dbReference type="InterPro" id="IPR004143">
    <property type="entry name" value="BPL_LPL_catalytic"/>
</dbReference>
<evidence type="ECO:0000256" key="5">
    <source>
        <dbReference type="ARBA" id="ARBA00024227"/>
    </source>
</evidence>
<feature type="domain" description="BPL/LPL catalytic" evidence="7">
    <location>
        <begin position="1"/>
        <end position="204"/>
    </location>
</feature>
<evidence type="ECO:0000256" key="3">
    <source>
        <dbReference type="ARBA" id="ARBA00022840"/>
    </source>
</evidence>
<dbReference type="InterPro" id="IPR003142">
    <property type="entry name" value="BPL_C"/>
</dbReference>
<dbReference type="RefSeq" id="WP_126010650.1">
    <property type="nucleotide sequence ID" value="NZ_CP032509.1"/>
</dbReference>
<dbReference type="Proteomes" id="UP000268192">
    <property type="component" value="Chromosome"/>
</dbReference>
<dbReference type="SUPFAM" id="SSF50037">
    <property type="entry name" value="C-terminal domain of transcriptional repressors"/>
    <property type="match status" value="1"/>
</dbReference>
<dbReference type="PANTHER" id="PTHR12835">
    <property type="entry name" value="BIOTIN PROTEIN LIGASE"/>
    <property type="match status" value="1"/>
</dbReference>
<keyword evidence="1 8" id="KW-0436">Ligase</keyword>
<dbReference type="AlphaFoldDB" id="A0A3S9B9X5"/>
<sequence length="277" mass="29278">MAAKQAHFALAPTAAQSGYRVKSFETVGSTNAEALDAARADDTGRCWFVSDHQQTGRGRRGRPWQTERGNLAASLLIVDDLDLKATATLGFVAGLALHDALSALIPDADLAVALDGDARRRFELKWPNDVLAGGAKLSGILLESTKLPNGRQATSIGWGVNVVTHPGDTEFPATSLRALGSSADAGDVFLALTDAWAENHAVWNGASGLDAIRARWLERASGLGGQVAVRIDGRVARGIFETIDSDCRFVIREDDGRLTHITAGDVHFGAVASARAI</sequence>
<keyword evidence="3" id="KW-0067">ATP-binding</keyword>
<dbReference type="Gene3D" id="2.30.30.100">
    <property type="match status" value="1"/>
</dbReference>
<dbReference type="Gene3D" id="3.30.930.10">
    <property type="entry name" value="Bira Bifunctional Protein, Domain 2"/>
    <property type="match status" value="1"/>
</dbReference>
<dbReference type="CDD" id="cd16442">
    <property type="entry name" value="BPL"/>
    <property type="match status" value="1"/>
</dbReference>
<dbReference type="PANTHER" id="PTHR12835:SF5">
    <property type="entry name" value="BIOTIN--PROTEIN LIGASE"/>
    <property type="match status" value="1"/>
</dbReference>
<evidence type="ECO:0000259" key="7">
    <source>
        <dbReference type="PROSITE" id="PS51733"/>
    </source>
</evidence>
<dbReference type="Pfam" id="PF02237">
    <property type="entry name" value="BPL_C"/>
    <property type="match status" value="1"/>
</dbReference>
<reference evidence="8 9" key="1">
    <citation type="submission" date="2018-09" db="EMBL/GenBank/DDBJ databases">
        <title>Marinorhizobium profundi gen. nov., sp. nov., isolated from a deep-sea sediment sample from the New Britain Trench and proposal of Marinorhizobiaceae fam. nov. in the order Rhizobiales of the class Alphaproteobacteria.</title>
        <authorList>
            <person name="Cao J."/>
        </authorList>
    </citation>
    <scope>NUCLEOTIDE SEQUENCE [LARGE SCALE GENOMIC DNA]</scope>
    <source>
        <strain evidence="8 9">WS11</strain>
    </source>
</reference>
<gene>
    <name evidence="8" type="ORF">D5400_14530</name>
</gene>
<dbReference type="InterPro" id="IPR004408">
    <property type="entry name" value="Biotin_CoA_COase_ligase"/>
</dbReference>
<dbReference type="SUPFAM" id="SSF55681">
    <property type="entry name" value="Class II aaRS and biotin synthetases"/>
    <property type="match status" value="1"/>
</dbReference>
<dbReference type="InterPro" id="IPR045864">
    <property type="entry name" value="aa-tRNA-synth_II/BPL/LPL"/>
</dbReference>
<keyword evidence="9" id="KW-1185">Reference proteome</keyword>
<dbReference type="EC" id="6.3.4.15" evidence="5"/>
<evidence type="ECO:0000256" key="1">
    <source>
        <dbReference type="ARBA" id="ARBA00022598"/>
    </source>
</evidence>
<keyword evidence="2" id="KW-0547">Nucleotide-binding</keyword>
<evidence type="ECO:0000313" key="8">
    <source>
        <dbReference type="EMBL" id="AZN73828.1"/>
    </source>
</evidence>
<dbReference type="KEGG" id="abaw:D5400_14530"/>
<dbReference type="GO" id="GO:0005737">
    <property type="term" value="C:cytoplasm"/>
    <property type="evidence" value="ECO:0007669"/>
    <property type="project" value="TreeGrafter"/>
</dbReference>
<organism evidence="8 9">
    <name type="scientific">Georhizobium profundi</name>
    <dbReference type="NCBI Taxonomy" id="2341112"/>
    <lineage>
        <taxon>Bacteria</taxon>
        <taxon>Pseudomonadati</taxon>
        <taxon>Pseudomonadota</taxon>
        <taxon>Alphaproteobacteria</taxon>
        <taxon>Hyphomicrobiales</taxon>
        <taxon>Rhizobiaceae</taxon>
        <taxon>Georhizobium</taxon>
    </lineage>
</organism>
<keyword evidence="4" id="KW-0092">Biotin</keyword>
<evidence type="ECO:0000256" key="4">
    <source>
        <dbReference type="ARBA" id="ARBA00023267"/>
    </source>
</evidence>
<name>A0A3S9B9X5_9HYPH</name>